<name>Q1STN9_MEDTR</name>
<protein>
    <submittedName>
        <fullName evidence="1">Uncharacterized protein</fullName>
    </submittedName>
</protein>
<dbReference type="EMBL" id="AC136139">
    <property type="protein sequence ID" value="ABE93050.1"/>
    <property type="molecule type" value="Genomic_DNA"/>
</dbReference>
<reference evidence="1" key="2">
    <citation type="submission" date="2007-04" db="EMBL/GenBank/DDBJ databases">
        <authorList>
            <consortium name="The International Medicago Genome Annotation Group"/>
        </authorList>
    </citation>
    <scope>NUCLEOTIDE SEQUENCE</scope>
</reference>
<dbReference type="AlphaFoldDB" id="Q1STN9"/>
<proteinExistence type="predicted"/>
<evidence type="ECO:0000313" key="1">
    <source>
        <dbReference type="EMBL" id="ABE93050.1"/>
    </source>
</evidence>
<accession>Q1STN9</accession>
<organism evidence="1">
    <name type="scientific">Medicago truncatula</name>
    <name type="common">Barrel medic</name>
    <name type="synonym">Medicago tribuloides</name>
    <dbReference type="NCBI Taxonomy" id="3880"/>
    <lineage>
        <taxon>Eukaryota</taxon>
        <taxon>Viridiplantae</taxon>
        <taxon>Streptophyta</taxon>
        <taxon>Embryophyta</taxon>
        <taxon>Tracheophyta</taxon>
        <taxon>Spermatophyta</taxon>
        <taxon>Magnoliopsida</taxon>
        <taxon>eudicotyledons</taxon>
        <taxon>Gunneridae</taxon>
        <taxon>Pentapetalae</taxon>
        <taxon>rosids</taxon>
        <taxon>fabids</taxon>
        <taxon>Fabales</taxon>
        <taxon>Fabaceae</taxon>
        <taxon>Papilionoideae</taxon>
        <taxon>50 kb inversion clade</taxon>
        <taxon>NPAAA clade</taxon>
        <taxon>Hologalegina</taxon>
        <taxon>IRL clade</taxon>
        <taxon>Trifolieae</taxon>
        <taxon>Medicago</taxon>
    </lineage>
</organism>
<gene>
    <name evidence="1" type="ORF">MtrDRAFT_AC136139g22v2</name>
</gene>
<reference evidence="1" key="1">
    <citation type="submission" date="2006-03" db="EMBL/GenBank/DDBJ databases">
        <authorList>
            <person name="Shaull S."/>
            <person name="Lin S."/>
            <person name="Dixon R."/>
            <person name="May G."/>
            <person name="Sumner L."/>
            <person name="Gonzales B."/>
            <person name="Cook D."/>
            <person name="Kim D."/>
            <person name="Roe B.A."/>
        </authorList>
    </citation>
    <scope>NUCLEOTIDE SEQUENCE</scope>
</reference>
<feature type="non-terminal residue" evidence="1">
    <location>
        <position position="68"/>
    </location>
</feature>
<sequence>MKSSAIRLFKNSQQWPSNSDRLVHNKSFVYKEQKLKGATYPKDLARQKASRLVPRLVLGGLWTVIIFL</sequence>